<evidence type="ECO:0000256" key="7">
    <source>
        <dbReference type="SAM" id="Phobius"/>
    </source>
</evidence>
<evidence type="ECO:0000313" key="8">
    <source>
        <dbReference type="EMBL" id="TVZ04535.1"/>
    </source>
</evidence>
<dbReference type="PANTHER" id="PTHR32196">
    <property type="entry name" value="ABC TRANSPORTER PERMEASE PROTEIN YPHD-RELATED-RELATED"/>
    <property type="match status" value="1"/>
</dbReference>
<feature type="region of interest" description="Disordered" evidence="6">
    <location>
        <begin position="1"/>
        <end position="28"/>
    </location>
</feature>
<feature type="transmembrane region" description="Helical" evidence="7">
    <location>
        <begin position="345"/>
        <end position="367"/>
    </location>
</feature>
<feature type="transmembrane region" description="Helical" evidence="7">
    <location>
        <begin position="271"/>
        <end position="291"/>
    </location>
</feature>
<feature type="transmembrane region" description="Helical" evidence="7">
    <location>
        <begin position="430"/>
        <end position="448"/>
    </location>
</feature>
<evidence type="ECO:0000256" key="5">
    <source>
        <dbReference type="ARBA" id="ARBA00023136"/>
    </source>
</evidence>
<reference evidence="8 9" key="1">
    <citation type="submission" date="2018-11" db="EMBL/GenBank/DDBJ databases">
        <title>Trebonia kvetii gen.nov., sp.nov., a novel acidophilic actinobacterium, and proposal of the new actinobacterial family Treboniaceae fam. nov.</title>
        <authorList>
            <person name="Rapoport D."/>
            <person name="Sagova-Mareckova M."/>
            <person name="Sedlacek I."/>
            <person name="Provaznik J."/>
            <person name="Kralova S."/>
            <person name="Pavlinic D."/>
            <person name="Benes V."/>
            <person name="Kopecky J."/>
        </authorList>
    </citation>
    <scope>NUCLEOTIDE SEQUENCE [LARGE SCALE GENOMIC DNA]</scope>
    <source>
        <strain evidence="8 9">15Tr583</strain>
    </source>
</reference>
<evidence type="ECO:0000256" key="6">
    <source>
        <dbReference type="SAM" id="MobiDB-lite"/>
    </source>
</evidence>
<keyword evidence="9" id="KW-1185">Reference proteome</keyword>
<feature type="transmembrane region" description="Helical" evidence="7">
    <location>
        <begin position="230"/>
        <end position="250"/>
    </location>
</feature>
<dbReference type="InterPro" id="IPR001851">
    <property type="entry name" value="ABC_transp_permease"/>
</dbReference>
<dbReference type="GO" id="GO:0022857">
    <property type="term" value="F:transmembrane transporter activity"/>
    <property type="evidence" value="ECO:0007669"/>
    <property type="project" value="InterPro"/>
</dbReference>
<evidence type="ECO:0000256" key="2">
    <source>
        <dbReference type="ARBA" id="ARBA00022475"/>
    </source>
</evidence>
<keyword evidence="5 7" id="KW-0472">Membrane</keyword>
<dbReference type="Pfam" id="PF02653">
    <property type="entry name" value="BPD_transp_2"/>
    <property type="match status" value="1"/>
</dbReference>
<sequence length="457" mass="47244">MSDQMRGTSNEEVPVTADPGKPPAGTAGAGTADLTLDATVAAAEVPPELIAQSLGEYVRASWARVRAGNSGVLPVILGLVVVAVGFQIANSKFLSALNLVNLFEQSTVYMLLAMAEIFVLLLGEIDLSVGLVMGLGSVVVAELVQPTGANWPWWAAIIATLLACAAVGAIQGTLVARLKMPSFIVTLGGLLILEGVAIIVLGGSLVGIGNGGFVNEVYLYNIFWGTFRPVVGWILLVVLVGIAGTGLWLQDLRKRRRGLETAPRSLVAAKIVLMAVAGAAVVAICNVNRAHSGTIEGVPFILPIVLVVLIASTALLQRTRFGRYVYAIGGNAEAARRAGVRLASVRIWCFVLAGLISGIAGILFASWQVSLTTNIIKASNSYVLLAVAAAVIGGTSLFGGRGKTIHGVLGGLVIGGIYNGLYLLGVSSQWIDVVVAGVLLAAALIDVLSRRGAPGRA</sequence>
<feature type="transmembrane region" description="Helical" evidence="7">
    <location>
        <begin position="405"/>
        <end position="424"/>
    </location>
</feature>
<evidence type="ECO:0000313" key="9">
    <source>
        <dbReference type="Proteomes" id="UP000460272"/>
    </source>
</evidence>
<protein>
    <submittedName>
        <fullName evidence="8">ABC transporter permease</fullName>
    </submittedName>
</protein>
<dbReference type="EMBL" id="RPFW01000003">
    <property type="protein sequence ID" value="TVZ04535.1"/>
    <property type="molecule type" value="Genomic_DNA"/>
</dbReference>
<feature type="transmembrane region" description="Helical" evidence="7">
    <location>
        <begin position="71"/>
        <end position="89"/>
    </location>
</feature>
<gene>
    <name evidence="8" type="ORF">EAS64_19455</name>
</gene>
<comment type="caution">
    <text evidence="8">The sequence shown here is derived from an EMBL/GenBank/DDBJ whole genome shotgun (WGS) entry which is preliminary data.</text>
</comment>
<feature type="transmembrane region" description="Helical" evidence="7">
    <location>
        <begin position="297"/>
        <end position="316"/>
    </location>
</feature>
<feature type="transmembrane region" description="Helical" evidence="7">
    <location>
        <begin position="183"/>
        <end position="210"/>
    </location>
</feature>
<feature type="compositionally biased region" description="Polar residues" evidence="6">
    <location>
        <begin position="1"/>
        <end position="11"/>
    </location>
</feature>
<evidence type="ECO:0000256" key="3">
    <source>
        <dbReference type="ARBA" id="ARBA00022692"/>
    </source>
</evidence>
<accession>A0A6P2C212</accession>
<dbReference type="OrthoDB" id="3468954at2"/>
<comment type="subcellular location">
    <subcellularLocation>
        <location evidence="1">Cell membrane</location>
        <topology evidence="1">Multi-pass membrane protein</topology>
    </subcellularLocation>
</comment>
<feature type="transmembrane region" description="Helical" evidence="7">
    <location>
        <begin position="379"/>
        <end position="398"/>
    </location>
</feature>
<dbReference type="CDD" id="cd06579">
    <property type="entry name" value="TM_PBP1_transp_AraH_like"/>
    <property type="match status" value="1"/>
</dbReference>
<dbReference type="AlphaFoldDB" id="A0A6P2C212"/>
<keyword evidence="2" id="KW-1003">Cell membrane</keyword>
<evidence type="ECO:0000256" key="4">
    <source>
        <dbReference type="ARBA" id="ARBA00022989"/>
    </source>
</evidence>
<name>A0A6P2C212_9ACTN</name>
<proteinExistence type="predicted"/>
<keyword evidence="4 7" id="KW-1133">Transmembrane helix</keyword>
<feature type="compositionally biased region" description="Low complexity" evidence="6">
    <location>
        <begin position="16"/>
        <end position="28"/>
    </location>
</feature>
<dbReference type="GO" id="GO:0005886">
    <property type="term" value="C:plasma membrane"/>
    <property type="evidence" value="ECO:0007669"/>
    <property type="project" value="UniProtKB-SubCell"/>
</dbReference>
<feature type="transmembrane region" description="Helical" evidence="7">
    <location>
        <begin position="109"/>
        <end position="133"/>
    </location>
</feature>
<organism evidence="8 9">
    <name type="scientific">Trebonia kvetii</name>
    <dbReference type="NCBI Taxonomy" id="2480626"/>
    <lineage>
        <taxon>Bacteria</taxon>
        <taxon>Bacillati</taxon>
        <taxon>Actinomycetota</taxon>
        <taxon>Actinomycetes</taxon>
        <taxon>Streptosporangiales</taxon>
        <taxon>Treboniaceae</taxon>
        <taxon>Trebonia</taxon>
    </lineage>
</organism>
<evidence type="ECO:0000256" key="1">
    <source>
        <dbReference type="ARBA" id="ARBA00004651"/>
    </source>
</evidence>
<keyword evidence="3 7" id="KW-0812">Transmembrane</keyword>
<dbReference type="Proteomes" id="UP000460272">
    <property type="component" value="Unassembled WGS sequence"/>
</dbReference>
<feature type="transmembrane region" description="Helical" evidence="7">
    <location>
        <begin position="153"/>
        <end position="176"/>
    </location>
</feature>